<dbReference type="AlphaFoldDB" id="A0ABD2LFW9"/>
<reference evidence="1 2" key="1">
    <citation type="submission" date="2024-10" db="EMBL/GenBank/DDBJ databases">
        <authorList>
            <person name="Kim D."/>
        </authorList>
    </citation>
    <scope>NUCLEOTIDE SEQUENCE [LARGE SCALE GENOMIC DNA]</scope>
    <source>
        <strain evidence="1">BH-2024</strain>
    </source>
</reference>
<proteinExistence type="predicted"/>
<dbReference type="EMBL" id="JBICBT010000427">
    <property type="protein sequence ID" value="KAL3114043.1"/>
    <property type="molecule type" value="Genomic_DNA"/>
</dbReference>
<dbReference type="Proteomes" id="UP001620626">
    <property type="component" value="Unassembled WGS sequence"/>
</dbReference>
<evidence type="ECO:0000313" key="1">
    <source>
        <dbReference type="EMBL" id="KAL3114043.1"/>
    </source>
</evidence>
<evidence type="ECO:0000313" key="2">
    <source>
        <dbReference type="Proteomes" id="UP001620626"/>
    </source>
</evidence>
<accession>A0ABD2LFW9</accession>
<protein>
    <submittedName>
        <fullName evidence="1">Uncharacterized protein</fullName>
    </submittedName>
</protein>
<comment type="caution">
    <text evidence="1">The sequence shown here is derived from an EMBL/GenBank/DDBJ whole genome shotgun (WGS) entry which is preliminary data.</text>
</comment>
<keyword evidence="2" id="KW-1185">Reference proteome</keyword>
<organism evidence="1 2">
    <name type="scientific">Heterodera trifolii</name>
    <dbReference type="NCBI Taxonomy" id="157864"/>
    <lineage>
        <taxon>Eukaryota</taxon>
        <taxon>Metazoa</taxon>
        <taxon>Ecdysozoa</taxon>
        <taxon>Nematoda</taxon>
        <taxon>Chromadorea</taxon>
        <taxon>Rhabditida</taxon>
        <taxon>Tylenchina</taxon>
        <taxon>Tylenchomorpha</taxon>
        <taxon>Tylenchoidea</taxon>
        <taxon>Heteroderidae</taxon>
        <taxon>Heteroderinae</taxon>
        <taxon>Heterodera</taxon>
    </lineage>
</organism>
<gene>
    <name evidence="1" type="ORF">niasHT_014946</name>
</gene>
<name>A0ABD2LFW9_9BILA</name>
<sequence length="127" mass="14215">MERKLAGVAAKRFFCVDTLYEADDDEVDAEELADAIAQEEGSDARQFWQRKLAGVAAERFFCVDTLYEADDDEVDAEELADAIAQEEGSDARQFWQVARQTRSENCTNEVTNGAEAGRRGCRALLLR</sequence>